<comment type="similarity">
    <text evidence="2 4">Belongs to the class-III pyridoxal-phosphate-dependent aminotransferase family.</text>
</comment>
<keyword evidence="6" id="KW-1185">Reference proteome</keyword>
<accession>A0ABV7I7I5</accession>
<evidence type="ECO:0000313" key="5">
    <source>
        <dbReference type="EMBL" id="MFC3165571.1"/>
    </source>
</evidence>
<dbReference type="InterPro" id="IPR005814">
    <property type="entry name" value="Aminotrans_3"/>
</dbReference>
<gene>
    <name evidence="5" type="ORF">ACFOHV_20010</name>
</gene>
<dbReference type="Proteomes" id="UP001595647">
    <property type="component" value="Unassembled WGS sequence"/>
</dbReference>
<evidence type="ECO:0000256" key="1">
    <source>
        <dbReference type="ARBA" id="ARBA00001933"/>
    </source>
</evidence>
<dbReference type="RefSeq" id="WP_182308179.1">
    <property type="nucleotide sequence ID" value="NZ_CP059897.1"/>
</dbReference>
<dbReference type="EMBL" id="JBHRTG010000019">
    <property type="protein sequence ID" value="MFC3165571.1"/>
    <property type="molecule type" value="Genomic_DNA"/>
</dbReference>
<dbReference type="Gene3D" id="3.40.640.10">
    <property type="entry name" value="Type I PLP-dependent aspartate aminotransferase-like (Major domain)"/>
    <property type="match status" value="1"/>
</dbReference>
<keyword evidence="5" id="KW-0032">Aminotransferase</keyword>
<comment type="cofactor">
    <cofactor evidence="1">
        <name>pyridoxal 5'-phosphate</name>
        <dbReference type="ChEBI" id="CHEBI:597326"/>
    </cofactor>
</comment>
<dbReference type="InterPro" id="IPR049704">
    <property type="entry name" value="Aminotrans_3_PPA_site"/>
</dbReference>
<dbReference type="NCBIfam" id="NF004625">
    <property type="entry name" value="PRK05965.1"/>
    <property type="match status" value="1"/>
</dbReference>
<evidence type="ECO:0000313" key="6">
    <source>
        <dbReference type="Proteomes" id="UP001595647"/>
    </source>
</evidence>
<dbReference type="GO" id="GO:0008483">
    <property type="term" value="F:transaminase activity"/>
    <property type="evidence" value="ECO:0007669"/>
    <property type="project" value="UniProtKB-KW"/>
</dbReference>
<keyword evidence="5" id="KW-0808">Transferase</keyword>
<evidence type="ECO:0000256" key="3">
    <source>
        <dbReference type="ARBA" id="ARBA00022898"/>
    </source>
</evidence>
<evidence type="ECO:0000256" key="4">
    <source>
        <dbReference type="RuleBase" id="RU003560"/>
    </source>
</evidence>
<dbReference type="CDD" id="cd00610">
    <property type="entry name" value="OAT_like"/>
    <property type="match status" value="1"/>
</dbReference>
<dbReference type="PIRSF" id="PIRSF000521">
    <property type="entry name" value="Transaminase_4ab_Lys_Orn"/>
    <property type="match status" value="1"/>
</dbReference>
<organism evidence="5 6">
    <name type="scientific">Ciceribacter thiooxidans</name>
    <dbReference type="NCBI Taxonomy" id="1969821"/>
    <lineage>
        <taxon>Bacteria</taxon>
        <taxon>Pseudomonadati</taxon>
        <taxon>Pseudomonadota</taxon>
        <taxon>Alphaproteobacteria</taxon>
        <taxon>Hyphomicrobiales</taxon>
        <taxon>Rhizobiaceae</taxon>
        <taxon>Ciceribacter</taxon>
    </lineage>
</organism>
<dbReference type="SUPFAM" id="SSF53383">
    <property type="entry name" value="PLP-dependent transferases"/>
    <property type="match status" value="1"/>
</dbReference>
<protein>
    <submittedName>
        <fullName evidence="5">Aspartate aminotransferase family protein</fullName>
    </submittedName>
</protein>
<dbReference type="Pfam" id="PF00202">
    <property type="entry name" value="Aminotran_3"/>
    <property type="match status" value="1"/>
</dbReference>
<dbReference type="InterPro" id="IPR015421">
    <property type="entry name" value="PyrdxlP-dep_Trfase_major"/>
</dbReference>
<proteinExistence type="inferred from homology"/>
<name>A0ABV7I7I5_9HYPH</name>
<dbReference type="InterPro" id="IPR015422">
    <property type="entry name" value="PyrdxlP-dep_Trfase_small"/>
</dbReference>
<dbReference type="InterPro" id="IPR015424">
    <property type="entry name" value="PyrdxlP-dep_Trfase"/>
</dbReference>
<dbReference type="Gene3D" id="3.90.1150.10">
    <property type="entry name" value="Aspartate Aminotransferase, domain 1"/>
    <property type="match status" value="1"/>
</dbReference>
<evidence type="ECO:0000256" key="2">
    <source>
        <dbReference type="ARBA" id="ARBA00008954"/>
    </source>
</evidence>
<dbReference type="PROSITE" id="PS00600">
    <property type="entry name" value="AA_TRANSFER_CLASS_3"/>
    <property type="match status" value="1"/>
</dbReference>
<dbReference type="PANTHER" id="PTHR43094">
    <property type="entry name" value="AMINOTRANSFERASE"/>
    <property type="match status" value="1"/>
</dbReference>
<reference evidence="6" key="1">
    <citation type="journal article" date="2019" name="Int. J. Syst. Evol. Microbiol.">
        <title>The Global Catalogue of Microorganisms (GCM) 10K type strain sequencing project: providing services to taxonomists for standard genome sequencing and annotation.</title>
        <authorList>
            <consortium name="The Broad Institute Genomics Platform"/>
            <consortium name="The Broad Institute Genome Sequencing Center for Infectious Disease"/>
            <person name="Wu L."/>
            <person name="Ma J."/>
        </authorList>
    </citation>
    <scope>NUCLEOTIDE SEQUENCE [LARGE SCALE GENOMIC DNA]</scope>
    <source>
        <strain evidence="6">KCTC 52231</strain>
    </source>
</reference>
<comment type="caution">
    <text evidence="5">The sequence shown here is derived from an EMBL/GenBank/DDBJ whole genome shotgun (WGS) entry which is preliminary data.</text>
</comment>
<sequence length="458" mass="48994">MYSNSLIELDRAHLIHPVASYRGHEQQGVRVLASARGATVTDASGRQLVDGFAGLWCVNAGYGHDSIVEAAARQMRELPYATAYFGLGSEPAIRLASELAERAPGDLDHVYFTLGGSDAVDSTIRFVRYYWTARGEPRRDQFISIEMGYHGSSTVGAGLTALPAFHAGFGIPFDWQHKIPSPYPYRNPVGEDPQAVIAASLAALRAKVEEIGPERVAAFYAEPIQGSGGVIVPPRGWLKAMGDLCRELGILFIADEVITGFGRTGPLFACSDEGVVPDFITTAKGLTSGYVPMGAVFMADHVYQAIADGAGASAVGHGYTYSAHPVSAAVGLEVLKLYENGLLENGRKAGARLMAGLEALKDHPLVGEVRGRGMLAAVELVVDKKNKTPLPAEAQAARRIFDRAWENGLVIRAFANGVLGYAPPLCCTDTDIDAILERTAVTLDQTLEDPDVRRVLKG</sequence>
<keyword evidence="3 4" id="KW-0663">Pyridoxal phosphate</keyword>
<dbReference type="PANTHER" id="PTHR43094:SF1">
    <property type="entry name" value="AMINOTRANSFERASE CLASS-III"/>
    <property type="match status" value="1"/>
</dbReference>